<evidence type="ECO:0000313" key="2">
    <source>
        <dbReference type="Proteomes" id="UP001177000"/>
    </source>
</evidence>
<accession>A0AAV1BET0</accession>
<evidence type="ECO:0008006" key="3">
    <source>
        <dbReference type="Google" id="ProtNLM"/>
    </source>
</evidence>
<dbReference type="Proteomes" id="UP001177000">
    <property type="component" value="Chromosome"/>
</dbReference>
<gene>
    <name evidence="1" type="ORF">DAPPPG215_04235</name>
</gene>
<name>A0AAV1BET0_PSEUB</name>
<sequence length="44" mass="5177">MLWPMHEHAFGHLGTLRANFSITQCRHYIRDVHKALSLNCFPKV</sequence>
<proteinExistence type="predicted"/>
<reference evidence="1" key="1">
    <citation type="submission" date="2023-03" db="EMBL/GenBank/DDBJ databases">
        <authorList>
            <person name="Pothier F. J."/>
        </authorList>
    </citation>
    <scope>NUCLEOTIDE SEQUENCE</scope>
    <source>
        <strain evidence="1">DAPP-PG 215</strain>
    </source>
</reference>
<evidence type="ECO:0000313" key="1">
    <source>
        <dbReference type="EMBL" id="CAI8760975.1"/>
    </source>
</evidence>
<organism evidence="1 2">
    <name type="scientific">Pseudomonas syringae pv. tomato</name>
    <dbReference type="NCBI Taxonomy" id="323"/>
    <lineage>
        <taxon>Bacteria</taxon>
        <taxon>Pseudomonadati</taxon>
        <taxon>Pseudomonadota</taxon>
        <taxon>Gammaproteobacteria</taxon>
        <taxon>Pseudomonadales</taxon>
        <taxon>Pseudomonadaceae</taxon>
        <taxon>Pseudomonas</taxon>
    </lineage>
</organism>
<protein>
    <recommendedName>
        <fullName evidence="3">Integrase</fullName>
    </recommendedName>
</protein>
<dbReference type="AlphaFoldDB" id="A0AAV1BET0"/>
<dbReference type="EMBL" id="OX458335">
    <property type="protein sequence ID" value="CAI8760975.1"/>
    <property type="molecule type" value="Genomic_DNA"/>
</dbReference>